<organism evidence="1 2">
    <name type="scientific">Arenibacter troitsensis</name>
    <dbReference type="NCBI Taxonomy" id="188872"/>
    <lineage>
        <taxon>Bacteria</taxon>
        <taxon>Pseudomonadati</taxon>
        <taxon>Bacteroidota</taxon>
        <taxon>Flavobacteriia</taxon>
        <taxon>Flavobacteriales</taxon>
        <taxon>Flavobacteriaceae</taxon>
        <taxon>Arenibacter</taxon>
    </lineage>
</organism>
<dbReference type="AlphaFoldDB" id="A0A1X7IID4"/>
<keyword evidence="2" id="KW-1185">Reference proteome</keyword>
<dbReference type="PROSITE" id="PS51257">
    <property type="entry name" value="PROKAR_LIPOPROTEIN"/>
    <property type="match status" value="1"/>
</dbReference>
<proteinExistence type="predicted"/>
<accession>A0A1X7IID4</accession>
<dbReference type="Proteomes" id="UP000193420">
    <property type="component" value="Unassembled WGS sequence"/>
</dbReference>
<dbReference type="STRING" id="188872.SAMN03080602_00852"/>
<dbReference type="RefSeq" id="WP_262483170.1">
    <property type="nucleotide sequence ID" value="NZ_FXAO01000001.1"/>
</dbReference>
<evidence type="ECO:0000313" key="2">
    <source>
        <dbReference type="Proteomes" id="UP000193420"/>
    </source>
</evidence>
<protein>
    <submittedName>
        <fullName evidence="1">Uncharacterized protein</fullName>
    </submittedName>
</protein>
<evidence type="ECO:0000313" key="1">
    <source>
        <dbReference type="EMBL" id="SMG14214.1"/>
    </source>
</evidence>
<reference evidence="2" key="1">
    <citation type="submission" date="2017-04" db="EMBL/GenBank/DDBJ databases">
        <authorList>
            <person name="Varghese N."/>
            <person name="Submissions S."/>
        </authorList>
    </citation>
    <scope>NUCLEOTIDE SEQUENCE [LARGE SCALE GENOMIC DNA]</scope>
    <source>
        <strain evidence="2">DSM 19835</strain>
    </source>
</reference>
<sequence length="42" mass="4963">MSKILISFFVTLYSCSKVIAQTRLRDQEPTYWEGNTIHLMKI</sequence>
<dbReference type="EMBL" id="FXAO01000001">
    <property type="protein sequence ID" value="SMG14214.1"/>
    <property type="molecule type" value="Genomic_DNA"/>
</dbReference>
<name>A0A1X7IID4_9FLAO</name>
<gene>
    <name evidence="1" type="ORF">SAMN03080602_00852</name>
</gene>